<dbReference type="GO" id="GO:0003961">
    <property type="term" value="F:O-acetylhomoserine aminocarboxypropyltransferase activity"/>
    <property type="evidence" value="ECO:0007669"/>
    <property type="project" value="TreeGrafter"/>
</dbReference>
<comment type="similarity">
    <text evidence="2 6">Belongs to the trans-sulfuration enzymes family.</text>
</comment>
<evidence type="ECO:0000256" key="3">
    <source>
        <dbReference type="ARBA" id="ARBA00022679"/>
    </source>
</evidence>
<evidence type="ECO:0000313" key="7">
    <source>
        <dbReference type="EMBL" id="CAD9637868.1"/>
    </source>
</evidence>
<feature type="modified residue" description="N6-(pyridoxal phosphate)lysine" evidence="5">
    <location>
        <position position="217"/>
    </location>
</feature>
<dbReference type="NCBIfam" id="TIGR01326">
    <property type="entry name" value="OAH_OAS_sulfhy"/>
    <property type="match status" value="1"/>
</dbReference>
<keyword evidence="4 5" id="KW-0663">Pyridoxal phosphate</keyword>
<organism evidence="7">
    <name type="scientific">Zooxanthella nutricula</name>
    <dbReference type="NCBI Taxonomy" id="1333877"/>
    <lineage>
        <taxon>Eukaryota</taxon>
        <taxon>Sar</taxon>
        <taxon>Alveolata</taxon>
        <taxon>Dinophyceae</taxon>
        <taxon>Peridiniales</taxon>
        <taxon>Peridiniales incertae sedis</taxon>
        <taxon>Zooxanthella</taxon>
    </lineage>
</organism>
<keyword evidence="3" id="KW-0808">Transferase</keyword>
<accession>A0A7S2VM00</accession>
<evidence type="ECO:0000256" key="6">
    <source>
        <dbReference type="RuleBase" id="RU362118"/>
    </source>
</evidence>
<evidence type="ECO:0000256" key="5">
    <source>
        <dbReference type="PIRSR" id="PIRSR001434-2"/>
    </source>
</evidence>
<evidence type="ECO:0008006" key="8">
    <source>
        <dbReference type="Google" id="ProtNLM"/>
    </source>
</evidence>
<dbReference type="GO" id="GO:0005737">
    <property type="term" value="C:cytoplasm"/>
    <property type="evidence" value="ECO:0007669"/>
    <property type="project" value="TreeGrafter"/>
</dbReference>
<dbReference type="InterPro" id="IPR000277">
    <property type="entry name" value="Cys/Met-Metab_PyrdxlP-dep_enz"/>
</dbReference>
<dbReference type="InterPro" id="IPR015422">
    <property type="entry name" value="PyrdxlP-dep_Trfase_small"/>
</dbReference>
<proteinExistence type="inferred from homology"/>
<gene>
    <name evidence="7" type="ORF">BRAN1462_LOCUS55690</name>
</gene>
<evidence type="ECO:0000256" key="2">
    <source>
        <dbReference type="ARBA" id="ARBA00009077"/>
    </source>
</evidence>
<protein>
    <recommendedName>
        <fullName evidence="8">O-acetylhomoserine aminocarboxypropyltransferase</fullName>
    </recommendedName>
</protein>
<dbReference type="InterPro" id="IPR015424">
    <property type="entry name" value="PyrdxlP-dep_Trfase"/>
</dbReference>
<dbReference type="InterPro" id="IPR015421">
    <property type="entry name" value="PyrdxlP-dep_Trfase_major"/>
</dbReference>
<dbReference type="GO" id="GO:0071269">
    <property type="term" value="P:L-homocysteine biosynthetic process"/>
    <property type="evidence" value="ECO:0007669"/>
    <property type="project" value="TreeGrafter"/>
</dbReference>
<dbReference type="Gene3D" id="3.40.640.10">
    <property type="entry name" value="Type I PLP-dependent aspartate aminotransferase-like (Major domain)"/>
    <property type="match status" value="1"/>
</dbReference>
<dbReference type="AlphaFoldDB" id="A0A7S2VM00"/>
<dbReference type="InterPro" id="IPR006235">
    <property type="entry name" value="OAc-hSer/O-AcSer_sulfhydrylase"/>
</dbReference>
<reference evidence="7" key="1">
    <citation type="submission" date="2021-01" db="EMBL/GenBank/DDBJ databases">
        <authorList>
            <person name="Corre E."/>
            <person name="Pelletier E."/>
            <person name="Niang G."/>
            <person name="Scheremetjew M."/>
            <person name="Finn R."/>
            <person name="Kale V."/>
            <person name="Holt S."/>
            <person name="Cochrane G."/>
            <person name="Meng A."/>
            <person name="Brown T."/>
            <person name="Cohen L."/>
        </authorList>
    </citation>
    <scope>NUCLEOTIDE SEQUENCE</scope>
    <source>
        <strain evidence="7">RCC3387</strain>
    </source>
</reference>
<evidence type="ECO:0000256" key="1">
    <source>
        <dbReference type="ARBA" id="ARBA00001933"/>
    </source>
</evidence>
<name>A0A7S2VM00_9DINO</name>
<dbReference type="PANTHER" id="PTHR43797:SF3">
    <property type="entry name" value="O-ACETYLHOMOSERINE SULFHYDRYLASE"/>
    <property type="match status" value="1"/>
</dbReference>
<dbReference type="PANTHER" id="PTHR43797">
    <property type="entry name" value="HOMOCYSTEINE/CYSTEINE SYNTHASE"/>
    <property type="match status" value="1"/>
</dbReference>
<dbReference type="CDD" id="cd00614">
    <property type="entry name" value="CGS_like"/>
    <property type="match status" value="1"/>
</dbReference>
<dbReference type="GO" id="GO:0019346">
    <property type="term" value="P:transsulfuration"/>
    <property type="evidence" value="ECO:0007669"/>
    <property type="project" value="InterPro"/>
</dbReference>
<comment type="cofactor">
    <cofactor evidence="1 6">
        <name>pyridoxal 5'-phosphate</name>
        <dbReference type="ChEBI" id="CHEBI:597326"/>
    </cofactor>
</comment>
<dbReference type="FunFam" id="3.40.640.10:FF:000035">
    <property type="entry name" value="O-succinylhomoserine sulfhydrylase"/>
    <property type="match status" value="1"/>
</dbReference>
<sequence>MAGKELRGRCPADAGFSTKCLYAGQQPDPTTGARTTPINMSTAFVFQDSEQAAARFALGEFGPIYTRITNPTSDAVEQKIAALEGGSAAVATSCGHAAQLLAFSNLMQPGDHIVATDKLYGGTFTQFGRQFKQFGWEVTFCGYEDFDGIKGAITPRTKAVYCESIANPGGLVLDLEKLASIAHEHGLPLIVDNTTATPYLVRPFEHGADVIVHSATKGLGGHGNAMGGFVVEKGDFDWARSGKFPVLSEPCESYHGVKLYETFGKDGPVAESMGTKGKCGMAFAIAARTLGLRDMGMCISPFNAFLISMGMETLPLRMQKHCDNTLEVARFLEKHPKVKWVRYAGLGGSNFALHQKYCPKGAGALFTFGLKGGYEAGKALVDSVQMISLVANLGDSRTLIAHPASMMHSQLSEEQRQAAGAETETIRLSVGLEDAKDIIDDLRQALDATPQAAL</sequence>
<dbReference type="Gene3D" id="3.90.1150.10">
    <property type="entry name" value="Aspartate Aminotransferase, domain 1"/>
    <property type="match status" value="1"/>
</dbReference>
<dbReference type="Pfam" id="PF01053">
    <property type="entry name" value="Cys_Met_Meta_PP"/>
    <property type="match status" value="1"/>
</dbReference>
<dbReference type="GO" id="GO:0004124">
    <property type="term" value="F:cysteine synthase activity"/>
    <property type="evidence" value="ECO:0007669"/>
    <property type="project" value="TreeGrafter"/>
</dbReference>
<dbReference type="EMBL" id="HBGW01087944">
    <property type="protein sequence ID" value="CAD9637868.1"/>
    <property type="molecule type" value="Transcribed_RNA"/>
</dbReference>
<dbReference type="PIRSF" id="PIRSF001434">
    <property type="entry name" value="CGS"/>
    <property type="match status" value="1"/>
</dbReference>
<dbReference type="SUPFAM" id="SSF53383">
    <property type="entry name" value="PLP-dependent transferases"/>
    <property type="match status" value="1"/>
</dbReference>
<dbReference type="GO" id="GO:0006535">
    <property type="term" value="P:cysteine biosynthetic process from serine"/>
    <property type="evidence" value="ECO:0007669"/>
    <property type="project" value="TreeGrafter"/>
</dbReference>
<dbReference type="GO" id="GO:0030170">
    <property type="term" value="F:pyridoxal phosphate binding"/>
    <property type="evidence" value="ECO:0007669"/>
    <property type="project" value="InterPro"/>
</dbReference>
<evidence type="ECO:0000256" key="4">
    <source>
        <dbReference type="ARBA" id="ARBA00022898"/>
    </source>
</evidence>